<dbReference type="AlphaFoldDB" id="A0A4V0YH26"/>
<keyword evidence="3" id="KW-1185">Reference proteome</keyword>
<feature type="transmembrane region" description="Helical" evidence="1">
    <location>
        <begin position="41"/>
        <end position="65"/>
    </location>
</feature>
<dbReference type="EMBL" id="CP035491">
    <property type="protein sequence ID" value="QAY73241.1"/>
    <property type="molecule type" value="Genomic_DNA"/>
</dbReference>
<name>A0A4V0YH26_9MICO</name>
<keyword evidence="1" id="KW-1133">Transmembrane helix</keyword>
<dbReference type="KEGG" id="agf:ET445_07665"/>
<dbReference type="RefSeq" id="WP_129190294.1">
    <property type="nucleotide sequence ID" value="NZ_CP035491.1"/>
</dbReference>
<evidence type="ECO:0000256" key="1">
    <source>
        <dbReference type="SAM" id="Phobius"/>
    </source>
</evidence>
<feature type="transmembrane region" description="Helical" evidence="1">
    <location>
        <begin position="12"/>
        <end position="35"/>
    </location>
</feature>
<accession>A0A4V0YH26</accession>
<reference evidence="2 3" key="1">
    <citation type="submission" date="2019-01" db="EMBL/GenBank/DDBJ databases">
        <title>Genome sequencing of strain FW100M-8.</title>
        <authorList>
            <person name="Heo J."/>
            <person name="Kim S.-J."/>
            <person name="Kim J.-S."/>
            <person name="Hong S.-B."/>
            <person name="Kwon S.-W."/>
        </authorList>
    </citation>
    <scope>NUCLEOTIDE SEQUENCE [LARGE SCALE GENOMIC DNA]</scope>
    <source>
        <strain evidence="2 3">FW100M-8</strain>
    </source>
</reference>
<protein>
    <submittedName>
        <fullName evidence="2">Uncharacterized protein</fullName>
    </submittedName>
</protein>
<keyword evidence="1" id="KW-0472">Membrane</keyword>
<proteinExistence type="predicted"/>
<keyword evidence="1" id="KW-0812">Transmembrane</keyword>
<dbReference type="Proteomes" id="UP000291259">
    <property type="component" value="Chromosome"/>
</dbReference>
<gene>
    <name evidence="2" type="ORF">ET445_07665</name>
</gene>
<dbReference type="OrthoDB" id="1352523at2"/>
<evidence type="ECO:0000313" key="3">
    <source>
        <dbReference type="Proteomes" id="UP000291259"/>
    </source>
</evidence>
<organism evidence="2 3">
    <name type="scientific">Agromyces protaetiae</name>
    <dbReference type="NCBI Taxonomy" id="2509455"/>
    <lineage>
        <taxon>Bacteria</taxon>
        <taxon>Bacillati</taxon>
        <taxon>Actinomycetota</taxon>
        <taxon>Actinomycetes</taxon>
        <taxon>Micrococcales</taxon>
        <taxon>Microbacteriaceae</taxon>
        <taxon>Agromyces</taxon>
    </lineage>
</organism>
<sequence>MSTIVRAKMLGWAARYLPLEVLGTVAAVTAAWVAYEASGSLAVAAIAGALGESVGYYSVVVARAARGHATSARVRAIIGRDGRDGHGARARRAWATTWLTARSVAAEFGAAEIVDTVVVRPLALWGASMLWGPTPLAWIAGKLAADAVFYTVAIVSLEIGRRVILPDGRADVPARDIAAGSTAERVRKPHFRERAVR</sequence>
<evidence type="ECO:0000313" key="2">
    <source>
        <dbReference type="EMBL" id="QAY73241.1"/>
    </source>
</evidence>